<dbReference type="EMBL" id="VUJX02000001">
    <property type="protein sequence ID" value="KAL0944646.1"/>
    <property type="molecule type" value="Genomic_DNA"/>
</dbReference>
<name>A0ACC3ZKJ0_COLTU</name>
<sequence length="208" mass="23559">MAPVDLLPYKLNMPNVPLTLPGCRIPSKLSLQETPTEQIELDINGTTLYRAEVVCDLRRLKDSLGDQFFPVQLRWKNVDAPAEEGVAGYLCWLCQSMRHQHMREYHASEPLSDVETILRHTFLGHTEYDVHVKAAHLADRMRWDVAGKMFASFHLWLSTKAVAGKLLREALPPGFTAETSLDSMVWGEFPPIFDSFCSSSPEEENSGR</sequence>
<organism evidence="1 2">
    <name type="scientific">Colletotrichum truncatum</name>
    <name type="common">Anthracnose fungus</name>
    <name type="synonym">Colletotrichum capsici</name>
    <dbReference type="NCBI Taxonomy" id="5467"/>
    <lineage>
        <taxon>Eukaryota</taxon>
        <taxon>Fungi</taxon>
        <taxon>Dikarya</taxon>
        <taxon>Ascomycota</taxon>
        <taxon>Pezizomycotina</taxon>
        <taxon>Sordariomycetes</taxon>
        <taxon>Hypocreomycetidae</taxon>
        <taxon>Glomerellales</taxon>
        <taxon>Glomerellaceae</taxon>
        <taxon>Colletotrichum</taxon>
        <taxon>Colletotrichum truncatum species complex</taxon>
    </lineage>
</organism>
<dbReference type="Proteomes" id="UP000805649">
    <property type="component" value="Unassembled WGS sequence"/>
</dbReference>
<proteinExistence type="predicted"/>
<accession>A0ACC3ZKJ0</accession>
<reference evidence="1 2" key="1">
    <citation type="journal article" date="2020" name="Phytopathology">
        <title>Genome Sequence Resources of Colletotrichum truncatum, C. plurivorum, C. musicola, and C. sojae: Four Species Pathogenic to Soybean (Glycine max).</title>
        <authorList>
            <person name="Rogerio F."/>
            <person name="Boufleur T.R."/>
            <person name="Ciampi-Guillardi M."/>
            <person name="Sukno S.A."/>
            <person name="Thon M.R."/>
            <person name="Massola Junior N.S."/>
            <person name="Baroncelli R."/>
        </authorList>
    </citation>
    <scope>NUCLEOTIDE SEQUENCE [LARGE SCALE GENOMIC DNA]</scope>
    <source>
        <strain evidence="1 2">CMES1059</strain>
    </source>
</reference>
<protein>
    <submittedName>
        <fullName evidence="1">Uncharacterized protein</fullName>
    </submittedName>
</protein>
<evidence type="ECO:0000313" key="2">
    <source>
        <dbReference type="Proteomes" id="UP000805649"/>
    </source>
</evidence>
<gene>
    <name evidence="1" type="ORF">CTRU02_202533</name>
</gene>
<comment type="caution">
    <text evidence="1">The sequence shown here is derived from an EMBL/GenBank/DDBJ whole genome shotgun (WGS) entry which is preliminary data.</text>
</comment>
<keyword evidence="2" id="KW-1185">Reference proteome</keyword>
<evidence type="ECO:0000313" key="1">
    <source>
        <dbReference type="EMBL" id="KAL0944646.1"/>
    </source>
</evidence>